<evidence type="ECO:0000313" key="5">
    <source>
        <dbReference type="EMBL" id="KAK8968801.1"/>
    </source>
</evidence>
<dbReference type="Pfam" id="PF14226">
    <property type="entry name" value="DIOX_N"/>
    <property type="match status" value="1"/>
</dbReference>
<dbReference type="InterPro" id="IPR026992">
    <property type="entry name" value="DIOX_N"/>
</dbReference>
<gene>
    <name evidence="5" type="primary">GA20OX3</name>
    <name evidence="5" type="ORF">KSP40_PGU020211</name>
</gene>
<evidence type="ECO:0000256" key="2">
    <source>
        <dbReference type="ARBA" id="ARBA00023002"/>
    </source>
</evidence>
<dbReference type="SUPFAM" id="SSF51197">
    <property type="entry name" value="Clavaminate synthase-like"/>
    <property type="match status" value="1"/>
</dbReference>
<keyword evidence="1" id="KW-0479">Metal-binding</keyword>
<accession>A0ABR2MXY6</accession>
<comment type="caution">
    <text evidence="5">The sequence shown here is derived from an EMBL/GenBank/DDBJ whole genome shotgun (WGS) entry which is preliminary data.</text>
</comment>
<sequence>MAGTLQLPLVDLFSGDRAAAVRSIRQACLDHGFFYLTNHGIDGELYRQVFRESEKFFSLPLDAKLKLVDSVDHYGYIPPHAEILDPAEPQGLT</sequence>
<evidence type="ECO:0000259" key="4">
    <source>
        <dbReference type="Pfam" id="PF14226"/>
    </source>
</evidence>
<proteinExistence type="predicted"/>
<dbReference type="Proteomes" id="UP001412067">
    <property type="component" value="Unassembled WGS sequence"/>
</dbReference>
<dbReference type="Gene3D" id="2.60.120.330">
    <property type="entry name" value="B-lactam Antibiotic, Isopenicillin N Synthase, Chain"/>
    <property type="match status" value="1"/>
</dbReference>
<reference evidence="5 6" key="1">
    <citation type="journal article" date="2022" name="Nat. Plants">
        <title>Genomes of leafy and leafless Platanthera orchids illuminate the evolution of mycoheterotrophy.</title>
        <authorList>
            <person name="Li M.H."/>
            <person name="Liu K.W."/>
            <person name="Li Z."/>
            <person name="Lu H.C."/>
            <person name="Ye Q.L."/>
            <person name="Zhang D."/>
            <person name="Wang J.Y."/>
            <person name="Li Y.F."/>
            <person name="Zhong Z.M."/>
            <person name="Liu X."/>
            <person name="Yu X."/>
            <person name="Liu D.K."/>
            <person name="Tu X.D."/>
            <person name="Liu B."/>
            <person name="Hao Y."/>
            <person name="Liao X.Y."/>
            <person name="Jiang Y.T."/>
            <person name="Sun W.H."/>
            <person name="Chen J."/>
            <person name="Chen Y.Q."/>
            <person name="Ai Y."/>
            <person name="Zhai J.W."/>
            <person name="Wu S.S."/>
            <person name="Zhou Z."/>
            <person name="Hsiao Y.Y."/>
            <person name="Wu W.L."/>
            <person name="Chen Y.Y."/>
            <person name="Lin Y.F."/>
            <person name="Hsu J.L."/>
            <person name="Li C.Y."/>
            <person name="Wang Z.W."/>
            <person name="Zhao X."/>
            <person name="Zhong W.Y."/>
            <person name="Ma X.K."/>
            <person name="Ma L."/>
            <person name="Huang J."/>
            <person name="Chen G.Z."/>
            <person name="Huang M.Z."/>
            <person name="Huang L."/>
            <person name="Peng D.H."/>
            <person name="Luo Y.B."/>
            <person name="Zou S.Q."/>
            <person name="Chen S.P."/>
            <person name="Lan S."/>
            <person name="Tsai W.C."/>
            <person name="Van de Peer Y."/>
            <person name="Liu Z.J."/>
        </authorList>
    </citation>
    <scope>NUCLEOTIDE SEQUENCE [LARGE SCALE GENOMIC DNA]</scope>
    <source>
        <strain evidence="5">Lor288</strain>
    </source>
</reference>
<evidence type="ECO:0000256" key="3">
    <source>
        <dbReference type="ARBA" id="ARBA00023004"/>
    </source>
</evidence>
<keyword evidence="6" id="KW-1185">Reference proteome</keyword>
<keyword evidence="2" id="KW-0560">Oxidoreductase</keyword>
<dbReference type="EMBL" id="JBBWWR010000003">
    <property type="protein sequence ID" value="KAK8968801.1"/>
    <property type="molecule type" value="Genomic_DNA"/>
</dbReference>
<keyword evidence="3" id="KW-0408">Iron</keyword>
<evidence type="ECO:0000313" key="6">
    <source>
        <dbReference type="Proteomes" id="UP001412067"/>
    </source>
</evidence>
<dbReference type="PANTHER" id="PTHR10209:SF590">
    <property type="entry name" value="2-OXOGLUTARATE (2OG) AND FE(II)-DEPENDENT OXYGENASE SUPERFAMILY PROTEIN"/>
    <property type="match status" value="1"/>
</dbReference>
<name>A0ABR2MXY6_9ASPA</name>
<dbReference type="PANTHER" id="PTHR10209">
    <property type="entry name" value="OXIDOREDUCTASE, 2OG-FE II OXYGENASE FAMILY PROTEIN"/>
    <property type="match status" value="1"/>
</dbReference>
<protein>
    <submittedName>
        <fullName evidence="5">Gibberellin 20 oxidase 3</fullName>
    </submittedName>
</protein>
<feature type="domain" description="Non-haem dioxygenase N-terminal" evidence="4">
    <location>
        <begin position="7"/>
        <end position="86"/>
    </location>
</feature>
<evidence type="ECO:0000256" key="1">
    <source>
        <dbReference type="ARBA" id="ARBA00022723"/>
    </source>
</evidence>
<dbReference type="InterPro" id="IPR027443">
    <property type="entry name" value="IPNS-like_sf"/>
</dbReference>
<organism evidence="5 6">
    <name type="scientific">Platanthera guangdongensis</name>
    <dbReference type="NCBI Taxonomy" id="2320717"/>
    <lineage>
        <taxon>Eukaryota</taxon>
        <taxon>Viridiplantae</taxon>
        <taxon>Streptophyta</taxon>
        <taxon>Embryophyta</taxon>
        <taxon>Tracheophyta</taxon>
        <taxon>Spermatophyta</taxon>
        <taxon>Magnoliopsida</taxon>
        <taxon>Liliopsida</taxon>
        <taxon>Asparagales</taxon>
        <taxon>Orchidaceae</taxon>
        <taxon>Orchidoideae</taxon>
        <taxon>Orchideae</taxon>
        <taxon>Orchidinae</taxon>
        <taxon>Platanthera</taxon>
    </lineage>
</organism>